<evidence type="ECO:0000256" key="14">
    <source>
        <dbReference type="RuleBase" id="RU003946"/>
    </source>
</evidence>
<dbReference type="GO" id="GO:0098552">
    <property type="term" value="C:side of membrane"/>
    <property type="evidence" value="ECO:0007669"/>
    <property type="project" value="UniProtKB-KW"/>
</dbReference>
<feature type="binding site" evidence="13">
    <location>
        <position position="376"/>
    </location>
    <ligand>
        <name>Zn(2+)</name>
        <dbReference type="ChEBI" id="CHEBI:29105"/>
        <label>2</label>
    </ligand>
</feature>
<dbReference type="AlphaFoldDB" id="A0A7X0MXD6"/>
<dbReference type="Proteomes" id="UP000528457">
    <property type="component" value="Unassembled WGS sequence"/>
</dbReference>
<dbReference type="FunFam" id="3.40.720.10:FF:000008">
    <property type="entry name" value="Alkaline phosphatase"/>
    <property type="match status" value="1"/>
</dbReference>
<keyword evidence="4" id="KW-0336">GPI-anchor</keyword>
<evidence type="ECO:0000313" key="16">
    <source>
        <dbReference type="EMBL" id="MBB6523140.1"/>
    </source>
</evidence>
<sequence length="501" mass="54706">MKKNLVCLSLGIAALSGCSDDSITHQKSDPWFEQGQAQLQSILKRKDIEEKAKNIIVFVGDGNGIASVTATRIYKGQLDGGQGEDYQLSYEHFPHIALSKTYNTNAQTPDSAGTATAIMTGIKTKMGLVSVNDSIDRGDCRAALQNEAATLLELAELDGRSTGVVTTTRITHATPASTYAHSADRNFEDDGWLSAGDREAGCKDIAQQLIEFPYGDGIEVAMGGGRRHFLPKNISDPEGEFGKRRDDRNLIEEWQELHPGGKYVWNQKGFDKVDPEKTDKLFGLFNSSHMEYELDRSKDRGGEPSLAEMTEKAIDILGKNDEGYFLLVEGGRIDHAHHAGNAKRALADGIAMADAVEVAMRKTDKEDTLIVVTADHSHTFVIQGYAHRGNPILGLSQGLDKKGRPVLTPTLALDGKPYTTLSYANGPGAHTHGPRPHATEEEAQGDDYKQQALIPFESETHAGEDVAIYARGPWAHLFNGVVEQNYIFHAINHAAELDAER</sequence>
<evidence type="ECO:0000313" key="17">
    <source>
        <dbReference type="Proteomes" id="UP000528457"/>
    </source>
</evidence>
<feature type="active site" description="Phosphoserine intermediate" evidence="12">
    <location>
        <position position="111"/>
    </location>
</feature>
<keyword evidence="10" id="KW-0325">Glycoprotein</keyword>
<evidence type="ECO:0000256" key="4">
    <source>
        <dbReference type="ARBA" id="ARBA00022622"/>
    </source>
</evidence>
<dbReference type="InterPro" id="IPR001952">
    <property type="entry name" value="Alkaline_phosphatase"/>
</dbReference>
<keyword evidence="7 13" id="KW-0862">Zinc</keyword>
<evidence type="ECO:0000256" key="6">
    <source>
        <dbReference type="ARBA" id="ARBA00022801"/>
    </source>
</evidence>
<gene>
    <name evidence="16" type="ORF">HNR48_003442</name>
</gene>
<dbReference type="RefSeq" id="WP_166843751.1">
    <property type="nucleotide sequence ID" value="NZ_JAAONY010000003.1"/>
</dbReference>
<comment type="cofactor">
    <cofactor evidence="13">
        <name>Zn(2+)</name>
        <dbReference type="ChEBI" id="CHEBI:29105"/>
    </cofactor>
    <text evidence="13">Binds 2 Zn(2+) ions.</text>
</comment>
<proteinExistence type="inferred from homology"/>
<feature type="binding site" evidence="13">
    <location>
        <position position="338"/>
    </location>
    <ligand>
        <name>Zn(2+)</name>
        <dbReference type="ChEBI" id="CHEBI:29105"/>
        <label>2</label>
    </ligand>
</feature>
<dbReference type="PROSITE" id="PS51257">
    <property type="entry name" value="PROKAR_LIPOPROTEIN"/>
    <property type="match status" value="1"/>
</dbReference>
<keyword evidence="3" id="KW-0597">Phosphoprotein</keyword>
<dbReference type="InParanoid" id="A0A7X0MXD6"/>
<dbReference type="PRINTS" id="PR00113">
    <property type="entry name" value="ALKPHPHTASE"/>
</dbReference>
<evidence type="ECO:0000256" key="15">
    <source>
        <dbReference type="SAM" id="MobiDB-lite"/>
    </source>
</evidence>
<dbReference type="Gene3D" id="3.40.720.10">
    <property type="entry name" value="Alkaline Phosphatase, subunit A"/>
    <property type="match status" value="1"/>
</dbReference>
<dbReference type="SMART" id="SM00098">
    <property type="entry name" value="alkPPc"/>
    <property type="match status" value="1"/>
</dbReference>
<evidence type="ECO:0000256" key="1">
    <source>
        <dbReference type="ARBA" id="ARBA00004609"/>
    </source>
</evidence>
<dbReference type="GO" id="GO:0046872">
    <property type="term" value="F:metal ion binding"/>
    <property type="evidence" value="ECO:0007669"/>
    <property type="project" value="UniProtKB-KW"/>
</dbReference>
<keyword evidence="2" id="KW-1003">Cell membrane</keyword>
<feature type="binding site" evidence="13">
    <location>
        <position position="61"/>
    </location>
    <ligand>
        <name>Zn(2+)</name>
        <dbReference type="ChEBI" id="CHEBI:29105"/>
        <label>2</label>
    </ligand>
</feature>
<evidence type="ECO:0000256" key="7">
    <source>
        <dbReference type="ARBA" id="ARBA00022833"/>
    </source>
</evidence>
<name>A0A7X0MXD6_9GAMM</name>
<evidence type="ECO:0000256" key="10">
    <source>
        <dbReference type="ARBA" id="ARBA00023180"/>
    </source>
</evidence>
<evidence type="ECO:0000256" key="9">
    <source>
        <dbReference type="ARBA" id="ARBA00023136"/>
    </source>
</evidence>
<feature type="binding site" evidence="13">
    <location>
        <position position="461"/>
    </location>
    <ligand>
        <name>Zn(2+)</name>
        <dbReference type="ChEBI" id="CHEBI:29105"/>
        <label>2</label>
    </ligand>
</feature>
<keyword evidence="6 16" id="KW-0378">Hydrolase</keyword>
<organism evidence="16 17">
    <name type="scientific">Pseudoteredinibacter isoporae</name>
    <dbReference type="NCBI Taxonomy" id="570281"/>
    <lineage>
        <taxon>Bacteria</taxon>
        <taxon>Pseudomonadati</taxon>
        <taxon>Pseudomonadota</taxon>
        <taxon>Gammaproteobacteria</taxon>
        <taxon>Cellvibrionales</taxon>
        <taxon>Cellvibrionaceae</taxon>
        <taxon>Pseudoteredinibacter</taxon>
    </lineage>
</organism>
<dbReference type="EC" id="3.1.3.1" evidence="16"/>
<evidence type="ECO:0000256" key="3">
    <source>
        <dbReference type="ARBA" id="ARBA00022553"/>
    </source>
</evidence>
<feature type="binding site" evidence="13">
    <location>
        <position position="172"/>
    </location>
    <ligand>
        <name>Mg(2+)</name>
        <dbReference type="ChEBI" id="CHEBI:18420"/>
    </ligand>
</feature>
<keyword evidence="8 13" id="KW-0460">Magnesium</keyword>
<evidence type="ECO:0000256" key="11">
    <source>
        <dbReference type="ARBA" id="ARBA00023288"/>
    </source>
</evidence>
<dbReference type="SUPFAM" id="SSF53649">
    <property type="entry name" value="Alkaline phosphatase-like"/>
    <property type="match status" value="1"/>
</dbReference>
<evidence type="ECO:0000256" key="5">
    <source>
        <dbReference type="ARBA" id="ARBA00022723"/>
    </source>
</evidence>
<comment type="cofactor">
    <cofactor evidence="13">
        <name>Mg(2+)</name>
        <dbReference type="ChEBI" id="CHEBI:18420"/>
    </cofactor>
    <text evidence="13">Binds 1 Mg(2+) ion.</text>
</comment>
<keyword evidence="11" id="KW-0449">Lipoprotein</keyword>
<keyword evidence="17" id="KW-1185">Reference proteome</keyword>
<evidence type="ECO:0000256" key="12">
    <source>
        <dbReference type="PIRSR" id="PIRSR601952-1"/>
    </source>
</evidence>
<protein>
    <submittedName>
        <fullName evidence="16">Alkaline phosphatase</fullName>
        <ecNumber evidence="16">3.1.3.1</ecNumber>
    </submittedName>
</protein>
<keyword evidence="9" id="KW-0472">Membrane</keyword>
<comment type="similarity">
    <text evidence="14">Belongs to the alkaline phosphatase family.</text>
</comment>
<feature type="binding site" evidence="13">
    <location>
        <position position="334"/>
    </location>
    <ligand>
        <name>Zn(2+)</name>
        <dbReference type="ChEBI" id="CHEBI:29105"/>
        <label>2</label>
    </ligand>
</feature>
<comment type="caution">
    <text evidence="16">The sequence shown here is derived from an EMBL/GenBank/DDBJ whole genome shotgun (WGS) entry which is preliminary data.</text>
</comment>
<dbReference type="EMBL" id="JACHHT010000003">
    <property type="protein sequence ID" value="MBB6523140.1"/>
    <property type="molecule type" value="Genomic_DNA"/>
</dbReference>
<feature type="region of interest" description="Disordered" evidence="15">
    <location>
        <begin position="424"/>
        <end position="446"/>
    </location>
</feature>
<feature type="binding site" evidence="13">
    <location>
        <position position="329"/>
    </location>
    <ligand>
        <name>Mg(2+)</name>
        <dbReference type="ChEBI" id="CHEBI:18420"/>
    </ligand>
</feature>
<feature type="binding site" evidence="13">
    <location>
        <position position="174"/>
    </location>
    <ligand>
        <name>Mg(2+)</name>
        <dbReference type="ChEBI" id="CHEBI:18420"/>
    </ligand>
</feature>
<evidence type="ECO:0000256" key="8">
    <source>
        <dbReference type="ARBA" id="ARBA00022842"/>
    </source>
</evidence>
<keyword evidence="5 13" id="KW-0479">Metal-binding</keyword>
<comment type="subcellular location">
    <subcellularLocation>
        <location evidence="1">Cell membrane</location>
        <topology evidence="1">Lipid-anchor</topology>
        <topology evidence="1">GPI-anchor</topology>
    </subcellularLocation>
</comment>
<evidence type="ECO:0000256" key="2">
    <source>
        <dbReference type="ARBA" id="ARBA00022475"/>
    </source>
</evidence>
<dbReference type="GO" id="GO:0004035">
    <property type="term" value="F:alkaline phosphatase activity"/>
    <property type="evidence" value="ECO:0007669"/>
    <property type="project" value="UniProtKB-EC"/>
</dbReference>
<dbReference type="GO" id="GO:0005886">
    <property type="term" value="C:plasma membrane"/>
    <property type="evidence" value="ECO:0007669"/>
    <property type="project" value="UniProtKB-SubCell"/>
</dbReference>
<dbReference type="CDD" id="cd16012">
    <property type="entry name" value="ALP"/>
    <property type="match status" value="1"/>
</dbReference>
<dbReference type="InterPro" id="IPR017850">
    <property type="entry name" value="Alkaline_phosphatase_core_sf"/>
</dbReference>
<accession>A0A7X0MXD6</accession>
<feature type="binding site" evidence="13">
    <location>
        <position position="61"/>
    </location>
    <ligand>
        <name>Mg(2+)</name>
        <dbReference type="ChEBI" id="CHEBI:18420"/>
    </ligand>
</feature>
<dbReference type="FunCoup" id="A0A7X0MXD6">
    <property type="interactions" value="333"/>
</dbReference>
<dbReference type="Pfam" id="PF00245">
    <property type="entry name" value="Alk_phosphatase"/>
    <property type="match status" value="1"/>
</dbReference>
<dbReference type="PANTHER" id="PTHR11596:SF5">
    <property type="entry name" value="ALKALINE PHOSPHATASE"/>
    <property type="match status" value="1"/>
</dbReference>
<reference evidence="16 17" key="1">
    <citation type="submission" date="2020-08" db="EMBL/GenBank/DDBJ databases">
        <title>Genomic Encyclopedia of Type Strains, Phase IV (KMG-IV): sequencing the most valuable type-strain genomes for metagenomic binning, comparative biology and taxonomic classification.</title>
        <authorList>
            <person name="Goeker M."/>
        </authorList>
    </citation>
    <scope>NUCLEOTIDE SEQUENCE [LARGE SCALE GENOMIC DNA]</scope>
    <source>
        <strain evidence="16 17">DSM 22368</strain>
    </source>
</reference>
<evidence type="ECO:0000256" key="13">
    <source>
        <dbReference type="PIRSR" id="PIRSR601952-2"/>
    </source>
</evidence>
<dbReference type="PANTHER" id="PTHR11596">
    <property type="entry name" value="ALKALINE PHOSPHATASE"/>
    <property type="match status" value="1"/>
</dbReference>
<feature type="binding site" evidence="13">
    <location>
        <position position="375"/>
    </location>
    <ligand>
        <name>Zn(2+)</name>
        <dbReference type="ChEBI" id="CHEBI:29105"/>
        <label>2</label>
    </ligand>
</feature>